<dbReference type="GO" id="GO:0005524">
    <property type="term" value="F:ATP binding"/>
    <property type="evidence" value="ECO:0007669"/>
    <property type="project" value="UniProtKB-KW"/>
</dbReference>
<feature type="region of interest" description="Disordered" evidence="21">
    <location>
        <begin position="277"/>
        <end position="300"/>
    </location>
</feature>
<dbReference type="RefSeq" id="WP_135585804.1">
    <property type="nucleotide sequence ID" value="NZ_RQEP01000005.1"/>
</dbReference>
<evidence type="ECO:0000313" key="23">
    <source>
        <dbReference type="EMBL" id="TGK07698.1"/>
    </source>
</evidence>
<evidence type="ECO:0000256" key="5">
    <source>
        <dbReference type="ARBA" id="ARBA00013023"/>
    </source>
</evidence>
<evidence type="ECO:0000256" key="2">
    <source>
        <dbReference type="ARBA" id="ARBA00004799"/>
    </source>
</evidence>
<evidence type="ECO:0000256" key="11">
    <source>
        <dbReference type="ARBA" id="ARBA00022840"/>
    </source>
</evidence>
<feature type="domain" description="Mur ligase C-terminal" evidence="22">
    <location>
        <begin position="300"/>
        <end position="355"/>
    </location>
</feature>
<dbReference type="OrthoDB" id="9809356at2"/>
<dbReference type="PANTHER" id="PTHR11136:SF0">
    <property type="entry name" value="DIHYDROFOLATE SYNTHETASE-RELATED"/>
    <property type="match status" value="1"/>
</dbReference>
<evidence type="ECO:0000256" key="6">
    <source>
        <dbReference type="ARBA" id="ARBA00013025"/>
    </source>
</evidence>
<dbReference type="Gene3D" id="3.90.190.20">
    <property type="entry name" value="Mur ligase, C-terminal domain"/>
    <property type="match status" value="1"/>
</dbReference>
<dbReference type="EC" id="6.3.2.17" evidence="6"/>
<evidence type="ECO:0000256" key="7">
    <source>
        <dbReference type="ARBA" id="ARBA00019357"/>
    </source>
</evidence>
<name>A0A4R9G7T7_9LEPT</name>
<evidence type="ECO:0000256" key="14">
    <source>
        <dbReference type="ARBA" id="ARBA00030048"/>
    </source>
</evidence>
<dbReference type="EMBL" id="RQEP01000005">
    <property type="protein sequence ID" value="TGK07698.1"/>
    <property type="molecule type" value="Genomic_DNA"/>
</dbReference>
<comment type="pathway">
    <text evidence="3">Cofactor biosynthesis; tetrahydrofolylpolyglutamate biosynthesis.</text>
</comment>
<dbReference type="SUPFAM" id="SSF53244">
    <property type="entry name" value="MurD-like peptide ligases, peptide-binding domain"/>
    <property type="match status" value="1"/>
</dbReference>
<dbReference type="InterPro" id="IPR004101">
    <property type="entry name" value="Mur_ligase_C"/>
</dbReference>
<evidence type="ECO:0000259" key="22">
    <source>
        <dbReference type="Pfam" id="PF02875"/>
    </source>
</evidence>
<proteinExistence type="inferred from homology"/>
<accession>A0A4R9G7T7</accession>
<dbReference type="GO" id="GO:0008841">
    <property type="term" value="F:dihydrofolate synthase activity"/>
    <property type="evidence" value="ECO:0007669"/>
    <property type="project" value="UniProtKB-EC"/>
</dbReference>
<keyword evidence="9" id="KW-0479">Metal-binding</keyword>
<dbReference type="EC" id="6.3.2.12" evidence="5"/>
<keyword evidence="12" id="KW-0460">Magnesium</keyword>
<keyword evidence="13" id="KW-0289">Folate biosynthesis</keyword>
<dbReference type="Gene3D" id="3.40.1190.10">
    <property type="entry name" value="Mur-like, catalytic domain"/>
    <property type="match status" value="1"/>
</dbReference>
<dbReference type="InterPro" id="IPR036565">
    <property type="entry name" value="Mur-like_cat_sf"/>
</dbReference>
<dbReference type="GO" id="GO:0004326">
    <property type="term" value="F:tetrahydrofolylpolyglutamate synthase activity"/>
    <property type="evidence" value="ECO:0007669"/>
    <property type="project" value="UniProtKB-EC"/>
</dbReference>
<feature type="compositionally biased region" description="Polar residues" evidence="21">
    <location>
        <begin position="277"/>
        <end position="292"/>
    </location>
</feature>
<evidence type="ECO:0000256" key="13">
    <source>
        <dbReference type="ARBA" id="ARBA00022909"/>
    </source>
</evidence>
<evidence type="ECO:0000313" key="24">
    <source>
        <dbReference type="Proteomes" id="UP000297453"/>
    </source>
</evidence>
<dbReference type="GO" id="GO:0005737">
    <property type="term" value="C:cytoplasm"/>
    <property type="evidence" value="ECO:0007669"/>
    <property type="project" value="TreeGrafter"/>
</dbReference>
<dbReference type="AlphaFoldDB" id="A0A4R9G7T7"/>
<dbReference type="GO" id="GO:0046656">
    <property type="term" value="P:folic acid biosynthetic process"/>
    <property type="evidence" value="ECO:0007669"/>
    <property type="project" value="UniProtKB-KW"/>
</dbReference>
<evidence type="ECO:0000256" key="12">
    <source>
        <dbReference type="ARBA" id="ARBA00022842"/>
    </source>
</evidence>
<dbReference type="InterPro" id="IPR036615">
    <property type="entry name" value="Mur_ligase_C_dom_sf"/>
</dbReference>
<dbReference type="InterPro" id="IPR001645">
    <property type="entry name" value="Folylpolyglutamate_synth"/>
</dbReference>
<dbReference type="GO" id="GO:0046872">
    <property type="term" value="F:metal ion binding"/>
    <property type="evidence" value="ECO:0007669"/>
    <property type="project" value="UniProtKB-KW"/>
</dbReference>
<comment type="catalytic activity">
    <reaction evidence="17">
        <text>(6S)-5,6,7,8-tetrahydrofolyl-(gamma-L-Glu)(n) + L-glutamate + ATP = (6S)-5,6,7,8-tetrahydrofolyl-(gamma-L-Glu)(n+1) + ADP + phosphate + H(+)</text>
        <dbReference type="Rhea" id="RHEA:10580"/>
        <dbReference type="Rhea" id="RHEA-COMP:14738"/>
        <dbReference type="Rhea" id="RHEA-COMP:14740"/>
        <dbReference type="ChEBI" id="CHEBI:15378"/>
        <dbReference type="ChEBI" id="CHEBI:29985"/>
        <dbReference type="ChEBI" id="CHEBI:30616"/>
        <dbReference type="ChEBI" id="CHEBI:43474"/>
        <dbReference type="ChEBI" id="CHEBI:141005"/>
        <dbReference type="ChEBI" id="CHEBI:456216"/>
        <dbReference type="EC" id="6.3.2.17"/>
    </reaction>
</comment>
<dbReference type="Proteomes" id="UP000297453">
    <property type="component" value="Unassembled WGS sequence"/>
</dbReference>
<evidence type="ECO:0000256" key="9">
    <source>
        <dbReference type="ARBA" id="ARBA00022723"/>
    </source>
</evidence>
<keyword evidence="8" id="KW-0436">Ligase</keyword>
<comment type="similarity">
    <text evidence="4">Belongs to the folylpolyglutamate synthase family.</text>
</comment>
<dbReference type="SUPFAM" id="SSF53623">
    <property type="entry name" value="MurD-like peptide ligases, catalytic domain"/>
    <property type="match status" value="1"/>
</dbReference>
<evidence type="ECO:0000256" key="16">
    <source>
        <dbReference type="ARBA" id="ARBA00032510"/>
    </source>
</evidence>
<keyword evidence="10" id="KW-0547">Nucleotide-binding</keyword>
<keyword evidence="24" id="KW-1185">Reference proteome</keyword>
<evidence type="ECO:0000256" key="20">
    <source>
        <dbReference type="ARBA" id="ARBA00049161"/>
    </source>
</evidence>
<comment type="caution">
    <text evidence="23">The sequence shown here is derived from an EMBL/GenBank/DDBJ whole genome shotgun (WGS) entry which is preliminary data.</text>
</comment>
<sequence length="418" mass="46920">MQFPDFLEFGSSLTNLEKTRNFNVFGNYTLEPFRNLLDSHGWRERKKPRLRISVVGTNGKGSISHFLAYRFSKLGYSTGLYTSPHLLDPKERIRLGPKFDPVTEADLQEVSEILFSQGTKEELSFLSWFEWFTLGAYSLFEKKDVSIQIYEAGLGGRLDATKLCEPDILVVCAIGEDHKAVLGNTKDLILKEKLGILSERTKQVFALHPGEELLPILKEECEKRKIQLHLFPSLPLGKPYLEHNREFADLITKQIYSNILEKDHAIEKSTYASSELLSNKDNSDASPANQGSEIPDLPPGRLEIVSKSPFIVYDPAHNPDAVKVTLNSLESLFPKKRFSVIAGFLPDKEGEKMGEEILTLTKRFGTETHFVQGAGFLLPKGFESLAISSDEISSKINELPGDGVLVLGSFRLYGYLKS</sequence>
<gene>
    <name evidence="23" type="ORF">EHO59_06245</name>
</gene>
<reference evidence="23" key="1">
    <citation type="journal article" date="2019" name="PLoS Negl. Trop. Dis.">
        <title>Revisiting the worldwide diversity of Leptospira species in the environment.</title>
        <authorList>
            <person name="Vincent A.T."/>
            <person name="Schiettekatte O."/>
            <person name="Bourhy P."/>
            <person name="Veyrier F.J."/>
            <person name="Picardeau M."/>
        </authorList>
    </citation>
    <scope>NUCLEOTIDE SEQUENCE [LARGE SCALE GENOMIC DNA]</scope>
    <source>
        <strain evidence="23">SSS9</strain>
    </source>
</reference>
<organism evidence="23 24">
    <name type="scientific">Leptospira semungkisensis</name>
    <dbReference type="NCBI Taxonomy" id="2484985"/>
    <lineage>
        <taxon>Bacteria</taxon>
        <taxon>Pseudomonadati</taxon>
        <taxon>Spirochaetota</taxon>
        <taxon>Spirochaetia</taxon>
        <taxon>Leptospirales</taxon>
        <taxon>Leptospiraceae</taxon>
        <taxon>Leptospira</taxon>
    </lineage>
</organism>
<comment type="catalytic activity">
    <reaction evidence="20">
        <text>7,8-dihydropteroate + L-glutamate + ATP = 7,8-dihydrofolate + ADP + phosphate + H(+)</text>
        <dbReference type="Rhea" id="RHEA:23584"/>
        <dbReference type="ChEBI" id="CHEBI:15378"/>
        <dbReference type="ChEBI" id="CHEBI:17839"/>
        <dbReference type="ChEBI" id="CHEBI:29985"/>
        <dbReference type="ChEBI" id="CHEBI:30616"/>
        <dbReference type="ChEBI" id="CHEBI:43474"/>
        <dbReference type="ChEBI" id="CHEBI:57451"/>
        <dbReference type="ChEBI" id="CHEBI:456216"/>
        <dbReference type="EC" id="6.3.2.12"/>
    </reaction>
</comment>
<evidence type="ECO:0000256" key="4">
    <source>
        <dbReference type="ARBA" id="ARBA00008276"/>
    </source>
</evidence>
<evidence type="ECO:0000256" key="21">
    <source>
        <dbReference type="SAM" id="MobiDB-lite"/>
    </source>
</evidence>
<keyword evidence="11" id="KW-0067">ATP-binding</keyword>
<protein>
    <recommendedName>
        <fullName evidence="7">Dihydrofolate synthase/folylpolyglutamate synthase</fullName>
        <ecNumber evidence="5">6.3.2.12</ecNumber>
        <ecNumber evidence="6">6.3.2.17</ecNumber>
    </recommendedName>
    <alternativeName>
        <fullName evidence="16">Folylpoly-gamma-glutamate synthetase-dihydrofolate synthetase</fullName>
    </alternativeName>
    <alternativeName>
        <fullName evidence="14">Folylpolyglutamate synthetase</fullName>
    </alternativeName>
    <alternativeName>
        <fullName evidence="15">Tetrahydrofolylpolyglutamate synthase</fullName>
    </alternativeName>
</protein>
<evidence type="ECO:0000256" key="3">
    <source>
        <dbReference type="ARBA" id="ARBA00005150"/>
    </source>
</evidence>
<evidence type="ECO:0000256" key="19">
    <source>
        <dbReference type="ARBA" id="ARBA00049035"/>
    </source>
</evidence>
<evidence type="ECO:0000256" key="10">
    <source>
        <dbReference type="ARBA" id="ARBA00022741"/>
    </source>
</evidence>
<dbReference type="PANTHER" id="PTHR11136">
    <property type="entry name" value="FOLYLPOLYGLUTAMATE SYNTHASE-RELATED"/>
    <property type="match status" value="1"/>
</dbReference>
<evidence type="ECO:0000256" key="17">
    <source>
        <dbReference type="ARBA" id="ARBA00047493"/>
    </source>
</evidence>
<dbReference type="NCBIfam" id="TIGR01499">
    <property type="entry name" value="folC"/>
    <property type="match status" value="1"/>
</dbReference>
<evidence type="ECO:0000256" key="15">
    <source>
        <dbReference type="ARBA" id="ARBA00030592"/>
    </source>
</evidence>
<evidence type="ECO:0000256" key="18">
    <source>
        <dbReference type="ARBA" id="ARBA00047808"/>
    </source>
</evidence>
<evidence type="ECO:0000256" key="8">
    <source>
        <dbReference type="ARBA" id="ARBA00022598"/>
    </source>
</evidence>
<comment type="catalytic activity">
    <reaction evidence="18">
        <text>10-formyltetrahydrofolyl-(gamma-L-Glu)(n) + L-glutamate + ATP = 10-formyltetrahydrofolyl-(gamma-L-Glu)(n+1) + ADP + phosphate + H(+)</text>
        <dbReference type="Rhea" id="RHEA:51904"/>
        <dbReference type="Rhea" id="RHEA-COMP:13088"/>
        <dbReference type="Rhea" id="RHEA-COMP:14300"/>
        <dbReference type="ChEBI" id="CHEBI:15378"/>
        <dbReference type="ChEBI" id="CHEBI:29985"/>
        <dbReference type="ChEBI" id="CHEBI:30616"/>
        <dbReference type="ChEBI" id="CHEBI:43474"/>
        <dbReference type="ChEBI" id="CHEBI:134413"/>
        <dbReference type="ChEBI" id="CHEBI:456216"/>
        <dbReference type="EC" id="6.3.2.17"/>
    </reaction>
</comment>
<comment type="function">
    <text evidence="1">Functions in two distinct reactions of the de novo folate biosynthetic pathway. Catalyzes the addition of a glutamate residue to dihydropteroate (7,8-dihydropteroate or H2Pte) to form dihydrofolate (7,8-dihydrofolate monoglutamate or H2Pte-Glu). Also catalyzes successive additions of L-glutamate to tetrahydrofolate or 10-formyltetrahydrofolate or 5,10-methylenetetrahydrofolate, leading to folylpolyglutamate derivatives.</text>
</comment>
<dbReference type="Pfam" id="PF02875">
    <property type="entry name" value="Mur_ligase_C"/>
    <property type="match status" value="1"/>
</dbReference>
<evidence type="ECO:0000256" key="1">
    <source>
        <dbReference type="ARBA" id="ARBA00002714"/>
    </source>
</evidence>
<comment type="catalytic activity">
    <reaction evidence="19">
        <text>(6R)-5,10-methylenetetrahydrofolyl-(gamma-L-Glu)(n) + L-glutamate + ATP = (6R)-5,10-methylenetetrahydrofolyl-(gamma-L-Glu)(n+1) + ADP + phosphate + H(+)</text>
        <dbReference type="Rhea" id="RHEA:51912"/>
        <dbReference type="Rhea" id="RHEA-COMP:13257"/>
        <dbReference type="Rhea" id="RHEA-COMP:13258"/>
        <dbReference type="ChEBI" id="CHEBI:15378"/>
        <dbReference type="ChEBI" id="CHEBI:29985"/>
        <dbReference type="ChEBI" id="CHEBI:30616"/>
        <dbReference type="ChEBI" id="CHEBI:43474"/>
        <dbReference type="ChEBI" id="CHEBI:136572"/>
        <dbReference type="ChEBI" id="CHEBI:456216"/>
        <dbReference type="EC" id="6.3.2.17"/>
    </reaction>
</comment>
<comment type="pathway">
    <text evidence="2">Cofactor biosynthesis; tetrahydrofolate biosynthesis; 7,8-dihydrofolate from 2-amino-4-hydroxy-6-hydroxymethyl-7,8-dihydropteridine diphosphate and 4-aminobenzoate: step 2/2.</text>
</comment>